<dbReference type="InterPro" id="IPR000602">
    <property type="entry name" value="Glyco_hydro_38_N"/>
</dbReference>
<dbReference type="Gene3D" id="2.70.98.30">
    <property type="entry name" value="Golgi alpha-mannosidase II, domain 4"/>
    <property type="match status" value="1"/>
</dbReference>
<keyword evidence="6 7" id="KW-0326">Glycosidase</keyword>
<comment type="similarity">
    <text evidence="1 7">Belongs to the glycosyl hydrolase 38 family.</text>
</comment>
<evidence type="ECO:0000313" key="10">
    <source>
        <dbReference type="Proteomes" id="UP000245119"/>
    </source>
</evidence>
<sequence>MAVPCKKTGDNRNYGVQQAMKGRLVSDDGDGAVEKEWPSIDLGYPQYVYTVSGWIQVVEVASYTAKPALHVIVVPHSHQDVGWRETVDACFSSHAKSTLSNMVTKLEEHRKWKFIWAETAFLSRWYDGASDTEKQSLKRYNQEIMFDDNFLALPIPLDVKPTSSWSVDPFGHSPTMAYLLKGAGIDKMVIQRVHYAIKRHLAQSQKLEFIWRQSWDVHGSSDILCHMMPFLTYAVLYSCGPDPHICCQFDFYKDKCFRGSKVIKSEPVTDNNIKKLAWALWEQYQKKAQLYNSNVLLVPHGDDFRYDTMQEWDKQLGNMEKIMAFMNADKDMNIKIEFGTITDYFRTLEVDRKQHSKSENSVMQNHILIGDFFPYNDRDDQYWTGFYSSRPLYKFMARTLQARLRMAEIFYTLTLGHLLKSHNNNHLLLQLDSKLADLQQARHAQATFMHHDGITGTSKKDVTKDYASLLQKALSTVEELLKLLLAITVPQEEDSLKSHIKMAQEWPVATAPPVFTVANITTSMVLVTNPLTSTWVYAVKMQIADPRLRIFTLDGKQVKQQVNPVFNWKLEVSQIAFELVFEAEMPPLSVKSFRLMSVQQASKEYASLTILNLDHNVFGSGSPFKSVKSVEESFDIENSFLKATFSSCKGTLQHVMRRSDDQSSKVEIKFLMYGTGSWTNPFKDKSGAYIFLPDGPAKEQDIKYPPMVVLKGPIMWSVLTVLPGVLHEVTLYNVSGSLDAGVHVKNLVNLADSQWDNKELVMRLVSDIHSPNDDVCVDLNGFQLNRKRWQAGRLIQGNFHPVNTMAYIEDGHQMRLTLLMDQAHGLATLNSGWLEVILDRRLMQDDWRGLGEGVTDNVPTPSSFIILLEKHTKPGLKTYIGSPCRPSLLAHLLSEHLSNPPAVATLDLPAESKSPLKFDRQYLLPSTFPCTLHLVNLRALALDKEEQTQSVRGASALMILHQAGIDCGITEIYTKCDLKQTVDVKGFQDIRISRMVQTSLTATVEAKEISPGDVNVPDMELRVYKINFS</sequence>
<evidence type="ECO:0000313" key="9">
    <source>
        <dbReference type="EMBL" id="PVD26177.1"/>
    </source>
</evidence>
<dbReference type="InterPro" id="IPR050843">
    <property type="entry name" value="Glycosyl_Hydrlase_38"/>
</dbReference>
<dbReference type="Gene3D" id="3.20.110.10">
    <property type="entry name" value="Glycoside hydrolase 38, N terminal domain"/>
    <property type="match status" value="2"/>
</dbReference>
<name>A0A2T7NYC0_POMCA</name>
<dbReference type="SUPFAM" id="SSF88688">
    <property type="entry name" value="Families 57/38 glycoside transferase middle domain"/>
    <property type="match status" value="1"/>
</dbReference>
<dbReference type="InterPro" id="IPR028995">
    <property type="entry name" value="Glyco_hydro_57/38_cen_sf"/>
</dbReference>
<dbReference type="Gene3D" id="1.20.1270.50">
    <property type="entry name" value="Glycoside hydrolase family 38, central domain"/>
    <property type="match status" value="1"/>
</dbReference>
<evidence type="ECO:0000259" key="8">
    <source>
        <dbReference type="SMART" id="SM00872"/>
    </source>
</evidence>
<dbReference type="STRING" id="400727.A0A2T7NYC0"/>
<dbReference type="GO" id="GO:0000139">
    <property type="term" value="C:Golgi membrane"/>
    <property type="evidence" value="ECO:0007669"/>
    <property type="project" value="TreeGrafter"/>
</dbReference>
<dbReference type="InterPro" id="IPR011330">
    <property type="entry name" value="Glyco_hydro/deAcase_b/a-brl"/>
</dbReference>
<dbReference type="Pfam" id="PF01074">
    <property type="entry name" value="Glyco_hydro_38N"/>
    <property type="match status" value="2"/>
</dbReference>
<dbReference type="InterPro" id="IPR027291">
    <property type="entry name" value="Glyco_hydro_38_N_sf"/>
</dbReference>
<organism evidence="9 10">
    <name type="scientific">Pomacea canaliculata</name>
    <name type="common">Golden apple snail</name>
    <dbReference type="NCBI Taxonomy" id="400727"/>
    <lineage>
        <taxon>Eukaryota</taxon>
        <taxon>Metazoa</taxon>
        <taxon>Spiralia</taxon>
        <taxon>Lophotrochozoa</taxon>
        <taxon>Mollusca</taxon>
        <taxon>Gastropoda</taxon>
        <taxon>Caenogastropoda</taxon>
        <taxon>Architaenioglossa</taxon>
        <taxon>Ampullarioidea</taxon>
        <taxon>Ampullariidae</taxon>
        <taxon>Pomacea</taxon>
    </lineage>
</organism>
<dbReference type="OrthoDB" id="10261055at2759"/>
<dbReference type="EC" id="3.2.1.-" evidence="7"/>
<keyword evidence="2 7" id="KW-0479">Metal-binding</keyword>
<dbReference type="InterPro" id="IPR037094">
    <property type="entry name" value="Glyco_hydro_38_cen_sf"/>
</dbReference>
<dbReference type="SUPFAM" id="SSF88713">
    <property type="entry name" value="Glycoside hydrolase/deacetylase"/>
    <property type="match status" value="1"/>
</dbReference>
<dbReference type="InterPro" id="IPR015341">
    <property type="entry name" value="Glyco_hydro_38_cen"/>
</dbReference>
<dbReference type="InterPro" id="IPR011682">
    <property type="entry name" value="Glyco_hydro_38_C"/>
</dbReference>
<comment type="cofactor">
    <cofactor evidence="7">
        <name>Zn(2+)</name>
        <dbReference type="ChEBI" id="CHEBI:29105"/>
    </cofactor>
    <text evidence="7">Binds 1 zinc ion per subunit.</text>
</comment>
<evidence type="ECO:0000256" key="1">
    <source>
        <dbReference type="ARBA" id="ARBA00009792"/>
    </source>
</evidence>
<dbReference type="GO" id="GO:0006013">
    <property type="term" value="P:mannose metabolic process"/>
    <property type="evidence" value="ECO:0007669"/>
    <property type="project" value="InterPro"/>
</dbReference>
<keyword evidence="5" id="KW-1015">Disulfide bond</keyword>
<evidence type="ECO:0000256" key="3">
    <source>
        <dbReference type="ARBA" id="ARBA00022801"/>
    </source>
</evidence>
<dbReference type="Gene3D" id="2.60.40.1180">
    <property type="entry name" value="Golgi alpha-mannosidase II"/>
    <property type="match status" value="1"/>
</dbReference>
<keyword evidence="4 7" id="KW-0862">Zinc</keyword>
<dbReference type="PANTHER" id="PTHR11607">
    <property type="entry name" value="ALPHA-MANNOSIDASE"/>
    <property type="match status" value="1"/>
</dbReference>
<protein>
    <recommendedName>
        <fullName evidence="7">Alpha-mannosidase</fullName>
        <ecNumber evidence="7">3.2.1.-</ecNumber>
    </recommendedName>
</protein>
<dbReference type="SMART" id="SM00872">
    <property type="entry name" value="Alpha-mann_mid"/>
    <property type="match status" value="1"/>
</dbReference>
<feature type="domain" description="Glycoside hydrolase family 38 central" evidence="8">
    <location>
        <begin position="381"/>
        <end position="470"/>
    </location>
</feature>
<gene>
    <name evidence="9" type="ORF">C0Q70_13846</name>
</gene>
<evidence type="ECO:0000256" key="4">
    <source>
        <dbReference type="ARBA" id="ARBA00022833"/>
    </source>
</evidence>
<dbReference type="GO" id="GO:0004559">
    <property type="term" value="F:alpha-mannosidase activity"/>
    <property type="evidence" value="ECO:0007669"/>
    <property type="project" value="InterPro"/>
</dbReference>
<comment type="caution">
    <text evidence="9">The sequence shown here is derived from an EMBL/GenBank/DDBJ whole genome shotgun (WGS) entry which is preliminary data.</text>
</comment>
<reference evidence="9 10" key="1">
    <citation type="submission" date="2018-04" db="EMBL/GenBank/DDBJ databases">
        <title>The genome of golden apple snail Pomacea canaliculata provides insight into stress tolerance and invasive adaptation.</title>
        <authorList>
            <person name="Liu C."/>
            <person name="Liu B."/>
            <person name="Ren Y."/>
            <person name="Zhang Y."/>
            <person name="Wang H."/>
            <person name="Li S."/>
            <person name="Jiang F."/>
            <person name="Yin L."/>
            <person name="Zhang G."/>
            <person name="Qian W."/>
            <person name="Fan W."/>
        </authorList>
    </citation>
    <scope>NUCLEOTIDE SEQUENCE [LARGE SCALE GENOMIC DNA]</scope>
    <source>
        <strain evidence="9">SZHN2017</strain>
        <tissue evidence="9">Muscle</tissue>
    </source>
</reference>
<dbReference type="Pfam" id="PF09261">
    <property type="entry name" value="Alpha-mann_mid"/>
    <property type="match status" value="1"/>
</dbReference>
<evidence type="ECO:0000256" key="5">
    <source>
        <dbReference type="ARBA" id="ARBA00023157"/>
    </source>
</evidence>
<dbReference type="GO" id="GO:0046872">
    <property type="term" value="F:metal ion binding"/>
    <property type="evidence" value="ECO:0007669"/>
    <property type="project" value="UniProtKB-KW"/>
</dbReference>
<evidence type="ECO:0000256" key="6">
    <source>
        <dbReference type="ARBA" id="ARBA00023295"/>
    </source>
</evidence>
<dbReference type="Pfam" id="PF07748">
    <property type="entry name" value="Glyco_hydro_38C"/>
    <property type="match status" value="1"/>
</dbReference>
<dbReference type="Proteomes" id="UP000245119">
    <property type="component" value="Linkage Group LG8"/>
</dbReference>
<dbReference type="InterPro" id="IPR013780">
    <property type="entry name" value="Glyco_hydro_b"/>
</dbReference>
<keyword evidence="10" id="KW-1185">Reference proteome</keyword>
<dbReference type="GO" id="GO:0006491">
    <property type="term" value="P:N-glycan processing"/>
    <property type="evidence" value="ECO:0007669"/>
    <property type="project" value="TreeGrafter"/>
</dbReference>
<dbReference type="PANTHER" id="PTHR11607:SF3">
    <property type="entry name" value="LYSOSOMAL ALPHA-MANNOSIDASE"/>
    <property type="match status" value="1"/>
</dbReference>
<dbReference type="AlphaFoldDB" id="A0A2T7NYC0"/>
<evidence type="ECO:0000256" key="7">
    <source>
        <dbReference type="RuleBase" id="RU361199"/>
    </source>
</evidence>
<dbReference type="InterPro" id="IPR011013">
    <property type="entry name" value="Gal_mutarotase_sf_dom"/>
</dbReference>
<dbReference type="SUPFAM" id="SSF74650">
    <property type="entry name" value="Galactose mutarotase-like"/>
    <property type="match status" value="1"/>
</dbReference>
<dbReference type="GO" id="GO:0030246">
    <property type="term" value="F:carbohydrate binding"/>
    <property type="evidence" value="ECO:0007669"/>
    <property type="project" value="InterPro"/>
</dbReference>
<evidence type="ECO:0000256" key="2">
    <source>
        <dbReference type="ARBA" id="ARBA00022723"/>
    </source>
</evidence>
<proteinExistence type="inferred from homology"/>
<accession>A0A2T7NYC0</accession>
<keyword evidence="3 7" id="KW-0378">Hydrolase</keyword>
<dbReference type="EMBL" id="PZQS01000008">
    <property type="protein sequence ID" value="PVD26177.1"/>
    <property type="molecule type" value="Genomic_DNA"/>
</dbReference>